<dbReference type="GO" id="GO:0030515">
    <property type="term" value="F:snoRNA binding"/>
    <property type="evidence" value="ECO:0007669"/>
    <property type="project" value="TreeGrafter"/>
</dbReference>
<sequence>MAMYAATRIFASNLNPKMATQFYKLVLLDAIRADIYSEHQLNYHYYMALKKSLYKPSAFFKGILLPLTREDCTLREAAIVGSVLAKVSIPVQHAAVAIHKLCQQGYTAATSIFIKTLLNKKYSLPSPVIGSLIDHFGKFANNPKEILPVLWHQCFLVFVQRYKNEIGEEGKELLKRVLKVHSHHKITPEIRRELFGAAAWKEERGSAATGSGASVMTGVSAMEM</sequence>
<dbReference type="EMBL" id="HBEL01033682">
    <property type="protein sequence ID" value="CAD8419710.1"/>
    <property type="molecule type" value="Transcribed_RNA"/>
</dbReference>
<evidence type="ECO:0000313" key="2">
    <source>
        <dbReference type="EMBL" id="CAD8419710.1"/>
    </source>
</evidence>
<dbReference type="GO" id="GO:0006364">
    <property type="term" value="P:rRNA processing"/>
    <property type="evidence" value="ECO:0007669"/>
    <property type="project" value="TreeGrafter"/>
</dbReference>
<dbReference type="PANTHER" id="PTHR12821">
    <property type="entry name" value="BYSTIN"/>
    <property type="match status" value="1"/>
</dbReference>
<reference evidence="2" key="1">
    <citation type="submission" date="2021-01" db="EMBL/GenBank/DDBJ databases">
        <authorList>
            <person name="Corre E."/>
            <person name="Pelletier E."/>
            <person name="Niang G."/>
            <person name="Scheremetjew M."/>
            <person name="Finn R."/>
            <person name="Kale V."/>
            <person name="Holt S."/>
            <person name="Cochrane G."/>
            <person name="Meng A."/>
            <person name="Brown T."/>
            <person name="Cohen L."/>
        </authorList>
    </citation>
    <scope>NUCLEOTIDE SEQUENCE</scope>
    <source>
        <strain evidence="2">CCAP1064/1</strain>
    </source>
</reference>
<proteinExistence type="inferred from homology"/>
<dbReference type="GO" id="GO:0005737">
    <property type="term" value="C:cytoplasm"/>
    <property type="evidence" value="ECO:0007669"/>
    <property type="project" value="TreeGrafter"/>
</dbReference>
<comment type="similarity">
    <text evidence="1">Belongs to the bystin family.</text>
</comment>
<accession>A0A7S0GHB1</accession>
<dbReference type="PANTHER" id="PTHR12821:SF0">
    <property type="entry name" value="BYSTIN"/>
    <property type="match status" value="1"/>
</dbReference>
<dbReference type="InterPro" id="IPR007955">
    <property type="entry name" value="Bystin"/>
</dbReference>
<name>A0A7S0GHB1_9STRA</name>
<dbReference type="AlphaFoldDB" id="A0A7S0GHB1"/>
<evidence type="ECO:0000256" key="1">
    <source>
        <dbReference type="ARBA" id="ARBA00007114"/>
    </source>
</evidence>
<evidence type="ECO:0008006" key="3">
    <source>
        <dbReference type="Google" id="ProtNLM"/>
    </source>
</evidence>
<dbReference type="GO" id="GO:0030688">
    <property type="term" value="C:preribosome, small subunit precursor"/>
    <property type="evidence" value="ECO:0007669"/>
    <property type="project" value="TreeGrafter"/>
</dbReference>
<organism evidence="2">
    <name type="scientific">Proboscia inermis</name>
    <dbReference type="NCBI Taxonomy" id="420281"/>
    <lineage>
        <taxon>Eukaryota</taxon>
        <taxon>Sar</taxon>
        <taxon>Stramenopiles</taxon>
        <taxon>Ochrophyta</taxon>
        <taxon>Bacillariophyta</taxon>
        <taxon>Coscinodiscophyceae</taxon>
        <taxon>Rhizosoleniophycidae</taxon>
        <taxon>Rhizosoleniales</taxon>
        <taxon>Rhizosoleniaceae</taxon>
        <taxon>Proboscia</taxon>
    </lineage>
</organism>
<dbReference type="Pfam" id="PF05291">
    <property type="entry name" value="Bystin"/>
    <property type="match status" value="1"/>
</dbReference>
<gene>
    <name evidence="2" type="ORF">PINE0816_LOCUS15845</name>
</gene>
<protein>
    <recommendedName>
        <fullName evidence="3">Bystin</fullName>
    </recommendedName>
</protein>
<dbReference type="GO" id="GO:0005730">
    <property type="term" value="C:nucleolus"/>
    <property type="evidence" value="ECO:0007669"/>
    <property type="project" value="TreeGrafter"/>
</dbReference>